<evidence type="ECO:0000256" key="1">
    <source>
        <dbReference type="SAM" id="MobiDB-lite"/>
    </source>
</evidence>
<dbReference type="Proteomes" id="UP000499080">
    <property type="component" value="Unassembled WGS sequence"/>
</dbReference>
<evidence type="ECO:0000313" key="3">
    <source>
        <dbReference type="Proteomes" id="UP000499080"/>
    </source>
</evidence>
<protein>
    <submittedName>
        <fullName evidence="2">Uncharacterized protein</fullName>
    </submittedName>
</protein>
<gene>
    <name evidence="2" type="ORF">AVEN_191682_1</name>
</gene>
<feature type="region of interest" description="Disordered" evidence="1">
    <location>
        <begin position="35"/>
        <end position="70"/>
    </location>
</feature>
<feature type="compositionally biased region" description="Polar residues" evidence="1">
    <location>
        <begin position="47"/>
        <end position="57"/>
    </location>
</feature>
<dbReference type="AlphaFoldDB" id="A0A4Y2S3V3"/>
<keyword evidence="3" id="KW-1185">Reference proteome</keyword>
<name>A0A4Y2S3V3_ARAVE</name>
<sequence>MTTVLEECTLEEQRSVALFWWEKELQAKDISKLILQPGRNRPVQTDGPLQSNPTQHSGARRHLSTSGTGSRLIQVKTQLNITLQSRCHKHQNLHHPKDLKRAGQSEYPTEGFFSIHFTIYNAK</sequence>
<dbReference type="EMBL" id="BGPR01149735">
    <property type="protein sequence ID" value="GBN82868.1"/>
    <property type="molecule type" value="Genomic_DNA"/>
</dbReference>
<organism evidence="2 3">
    <name type="scientific">Araneus ventricosus</name>
    <name type="common">Orbweaver spider</name>
    <name type="synonym">Epeira ventricosa</name>
    <dbReference type="NCBI Taxonomy" id="182803"/>
    <lineage>
        <taxon>Eukaryota</taxon>
        <taxon>Metazoa</taxon>
        <taxon>Ecdysozoa</taxon>
        <taxon>Arthropoda</taxon>
        <taxon>Chelicerata</taxon>
        <taxon>Arachnida</taxon>
        <taxon>Araneae</taxon>
        <taxon>Araneomorphae</taxon>
        <taxon>Entelegynae</taxon>
        <taxon>Araneoidea</taxon>
        <taxon>Araneidae</taxon>
        <taxon>Araneus</taxon>
    </lineage>
</organism>
<accession>A0A4Y2S3V3</accession>
<evidence type="ECO:0000313" key="2">
    <source>
        <dbReference type="EMBL" id="GBN82868.1"/>
    </source>
</evidence>
<comment type="caution">
    <text evidence="2">The sequence shown here is derived from an EMBL/GenBank/DDBJ whole genome shotgun (WGS) entry which is preliminary data.</text>
</comment>
<proteinExistence type="predicted"/>
<reference evidence="2 3" key="1">
    <citation type="journal article" date="2019" name="Sci. Rep.">
        <title>Orb-weaving spider Araneus ventricosus genome elucidates the spidroin gene catalogue.</title>
        <authorList>
            <person name="Kono N."/>
            <person name="Nakamura H."/>
            <person name="Ohtoshi R."/>
            <person name="Moran D.A.P."/>
            <person name="Shinohara A."/>
            <person name="Yoshida Y."/>
            <person name="Fujiwara M."/>
            <person name="Mori M."/>
            <person name="Tomita M."/>
            <person name="Arakawa K."/>
        </authorList>
    </citation>
    <scope>NUCLEOTIDE SEQUENCE [LARGE SCALE GENOMIC DNA]</scope>
</reference>